<evidence type="ECO:0000256" key="1">
    <source>
        <dbReference type="SAM" id="Coils"/>
    </source>
</evidence>
<protein>
    <submittedName>
        <fullName evidence="2">Uncharacterized protein</fullName>
    </submittedName>
</protein>
<accession>A0A176W436</accession>
<reference evidence="2" key="1">
    <citation type="submission" date="2016-03" db="EMBL/GenBank/DDBJ databases">
        <title>Mechanisms controlling the formation of the plant cell surface in tip-growing cells are functionally conserved among land plants.</title>
        <authorList>
            <person name="Honkanen S."/>
            <person name="Jones V.A."/>
            <person name="Morieri G."/>
            <person name="Champion C."/>
            <person name="Hetherington A.J."/>
            <person name="Kelly S."/>
            <person name="Saint-Marcoux D."/>
            <person name="Proust H."/>
            <person name="Prescott H."/>
            <person name="Dolan L."/>
        </authorList>
    </citation>
    <scope>NUCLEOTIDE SEQUENCE [LARGE SCALE GENOMIC DNA]</scope>
    <source>
        <tissue evidence="2">Whole gametophyte</tissue>
    </source>
</reference>
<comment type="caution">
    <text evidence="2">The sequence shown here is derived from an EMBL/GenBank/DDBJ whole genome shotgun (WGS) entry which is preliminary data.</text>
</comment>
<dbReference type="AlphaFoldDB" id="A0A176W436"/>
<keyword evidence="1" id="KW-0175">Coiled coil</keyword>
<dbReference type="EMBL" id="LVLJ01002028">
    <property type="protein sequence ID" value="OAE26936.1"/>
    <property type="molecule type" value="Genomic_DNA"/>
</dbReference>
<feature type="coiled-coil region" evidence="1">
    <location>
        <begin position="83"/>
        <end position="124"/>
    </location>
</feature>
<evidence type="ECO:0000313" key="3">
    <source>
        <dbReference type="Proteomes" id="UP000077202"/>
    </source>
</evidence>
<sequence length="135" mass="15581">MTRDYVDRKRRNVTVALLQILQPHMTTYMTSWQKAALKLRDEMVINARREIDELRAKVQTDFSAEQVQSRTLADELVRKTQALEQSEAARRADEELLGRLQSQCDELRTQRAAAELQLARLKATTGARQIARGRN</sequence>
<gene>
    <name evidence="2" type="ORF">AXG93_4413s1200</name>
</gene>
<name>A0A176W436_MARPO</name>
<keyword evidence="3" id="KW-1185">Reference proteome</keyword>
<organism evidence="2 3">
    <name type="scientific">Marchantia polymorpha subsp. ruderalis</name>
    <dbReference type="NCBI Taxonomy" id="1480154"/>
    <lineage>
        <taxon>Eukaryota</taxon>
        <taxon>Viridiplantae</taxon>
        <taxon>Streptophyta</taxon>
        <taxon>Embryophyta</taxon>
        <taxon>Marchantiophyta</taxon>
        <taxon>Marchantiopsida</taxon>
        <taxon>Marchantiidae</taxon>
        <taxon>Marchantiales</taxon>
        <taxon>Marchantiaceae</taxon>
        <taxon>Marchantia</taxon>
    </lineage>
</organism>
<dbReference type="Proteomes" id="UP000077202">
    <property type="component" value="Unassembled WGS sequence"/>
</dbReference>
<proteinExistence type="predicted"/>
<evidence type="ECO:0000313" key="2">
    <source>
        <dbReference type="EMBL" id="OAE26936.1"/>
    </source>
</evidence>